<dbReference type="GO" id="GO:0006886">
    <property type="term" value="P:intracellular protein transport"/>
    <property type="evidence" value="ECO:0007669"/>
    <property type="project" value="InterPro"/>
</dbReference>
<dbReference type="Pfam" id="PF02064">
    <property type="entry name" value="MAS20"/>
    <property type="match status" value="1"/>
</dbReference>
<keyword evidence="3" id="KW-0813">Transport</keyword>
<sequence length="128" mass="14822">MVALKLLPIGITGAALAFLAYLIKFDSDRRNRSDYKIKLIERRKQEQIEQINRSSLSFKNKKEETNYFIQCINNGSMCASGGSYDQAVEFFYNAFLNTNFPFEIMSPKIELMLPEEHFQILAAKLKRV</sequence>
<dbReference type="InterPro" id="IPR023392">
    <property type="entry name" value="Tom20_dom_sf"/>
</dbReference>
<dbReference type="EMBL" id="GHBR01000548">
    <property type="protein sequence ID" value="NDJ96085.1"/>
    <property type="molecule type" value="Transcribed_RNA"/>
</dbReference>
<dbReference type="InterPro" id="IPR002056">
    <property type="entry name" value="MAS20"/>
</dbReference>
<evidence type="ECO:0000313" key="11">
    <source>
        <dbReference type="EMBL" id="NDJ96085.1"/>
    </source>
</evidence>
<evidence type="ECO:0000256" key="4">
    <source>
        <dbReference type="ARBA" id="ARBA00022692"/>
    </source>
</evidence>
<evidence type="ECO:0000256" key="7">
    <source>
        <dbReference type="ARBA" id="ARBA00022989"/>
    </source>
</evidence>
<evidence type="ECO:0000256" key="5">
    <source>
        <dbReference type="ARBA" id="ARBA00022787"/>
    </source>
</evidence>
<dbReference type="GO" id="GO:0008320">
    <property type="term" value="F:protein transmembrane transporter activity"/>
    <property type="evidence" value="ECO:0007669"/>
    <property type="project" value="TreeGrafter"/>
</dbReference>
<dbReference type="GO" id="GO:0016031">
    <property type="term" value="P:tRNA import into mitochondrion"/>
    <property type="evidence" value="ECO:0007669"/>
    <property type="project" value="TreeGrafter"/>
</dbReference>
<keyword evidence="7 10" id="KW-1133">Transmembrane helix</keyword>
<keyword evidence="6" id="KW-0653">Protein transport</keyword>
<dbReference type="PANTHER" id="PTHR12430">
    <property type="entry name" value="MITOCHONDRIAL IMPORT RECEPTOR SUBUNIT TOM20"/>
    <property type="match status" value="1"/>
</dbReference>
<reference evidence="11" key="1">
    <citation type="submission" date="2018-11" db="EMBL/GenBank/DDBJ databases">
        <title>Myxobolus squamalis genome and transcriptome.</title>
        <authorList>
            <person name="Yahalomi D."/>
            <person name="Atkinson S.D."/>
            <person name="Neuhof M."/>
            <person name="Chang E.S."/>
            <person name="Philippe H."/>
            <person name="Cartwright P."/>
            <person name="Bartholomew J.L."/>
            <person name="Huchon D."/>
        </authorList>
    </citation>
    <scope>NUCLEOTIDE SEQUENCE</scope>
    <source>
        <strain evidence="11">71B08</strain>
        <tissue evidence="11">Whole</tissue>
    </source>
</reference>
<evidence type="ECO:0000256" key="6">
    <source>
        <dbReference type="ARBA" id="ARBA00022927"/>
    </source>
</evidence>
<feature type="transmembrane region" description="Helical" evidence="10">
    <location>
        <begin position="6"/>
        <end position="23"/>
    </location>
</feature>
<keyword evidence="9 10" id="KW-0472">Membrane</keyword>
<keyword evidence="8" id="KW-0496">Mitochondrion</keyword>
<dbReference type="GO" id="GO:0006605">
    <property type="term" value="P:protein targeting"/>
    <property type="evidence" value="ECO:0007669"/>
    <property type="project" value="InterPro"/>
</dbReference>
<name>A0A6B2G1A5_MYXSQ</name>
<accession>A0A6B2G1A5</accession>
<keyword evidence="11" id="KW-0675">Receptor</keyword>
<comment type="subcellular location">
    <subcellularLocation>
        <location evidence="1">Mitochondrion outer membrane</location>
        <topology evidence="1">Single-pass membrane protein</topology>
    </subcellularLocation>
</comment>
<keyword evidence="5" id="KW-1000">Mitochondrion outer membrane</keyword>
<keyword evidence="4 10" id="KW-0812">Transmembrane</keyword>
<dbReference type="GO" id="GO:0005742">
    <property type="term" value="C:mitochondrial outer membrane translocase complex"/>
    <property type="evidence" value="ECO:0007669"/>
    <property type="project" value="InterPro"/>
</dbReference>
<evidence type="ECO:0000256" key="9">
    <source>
        <dbReference type="ARBA" id="ARBA00023136"/>
    </source>
</evidence>
<dbReference type="SUPFAM" id="SSF47157">
    <property type="entry name" value="Mitochondrial import receptor subunit Tom20"/>
    <property type="match status" value="1"/>
</dbReference>
<proteinExistence type="inferred from homology"/>
<dbReference type="AlphaFoldDB" id="A0A6B2G1A5"/>
<organism evidence="11">
    <name type="scientific">Myxobolus squamalis</name>
    <name type="common">Myxosporean</name>
    <dbReference type="NCBI Taxonomy" id="59785"/>
    <lineage>
        <taxon>Eukaryota</taxon>
        <taxon>Metazoa</taxon>
        <taxon>Cnidaria</taxon>
        <taxon>Myxozoa</taxon>
        <taxon>Myxosporea</taxon>
        <taxon>Bivalvulida</taxon>
        <taxon>Platysporina</taxon>
        <taxon>Myxobolidae</taxon>
        <taxon>Myxobolus</taxon>
    </lineage>
</organism>
<dbReference type="PANTHER" id="PTHR12430:SF0">
    <property type="entry name" value="TRANSLOCASE OF OUTER MITOCHONDRIAL MEMBRANE 20"/>
    <property type="match status" value="1"/>
</dbReference>
<evidence type="ECO:0000256" key="10">
    <source>
        <dbReference type="SAM" id="Phobius"/>
    </source>
</evidence>
<protein>
    <submittedName>
        <fullName evidence="11">Mitochondrial import receptor subunit TOM20 homolog B (Trinotate prediction)</fullName>
    </submittedName>
</protein>
<evidence type="ECO:0000256" key="8">
    <source>
        <dbReference type="ARBA" id="ARBA00023128"/>
    </source>
</evidence>
<comment type="similarity">
    <text evidence="2">Belongs to the Tom20 family.</text>
</comment>
<evidence type="ECO:0000256" key="2">
    <source>
        <dbReference type="ARBA" id="ARBA00005792"/>
    </source>
</evidence>
<evidence type="ECO:0000256" key="1">
    <source>
        <dbReference type="ARBA" id="ARBA00004572"/>
    </source>
</evidence>
<dbReference type="GO" id="GO:0030943">
    <property type="term" value="F:mitochondrion targeting sequence binding"/>
    <property type="evidence" value="ECO:0007669"/>
    <property type="project" value="TreeGrafter"/>
</dbReference>
<dbReference type="Gene3D" id="1.20.960.10">
    <property type="entry name" value="Mitochondrial outer membrane translocase complex, subunit Tom20 domain"/>
    <property type="match status" value="1"/>
</dbReference>
<dbReference type="GO" id="GO:0030150">
    <property type="term" value="P:protein import into mitochondrial matrix"/>
    <property type="evidence" value="ECO:0007669"/>
    <property type="project" value="TreeGrafter"/>
</dbReference>
<evidence type="ECO:0000256" key="3">
    <source>
        <dbReference type="ARBA" id="ARBA00022448"/>
    </source>
</evidence>